<sequence>MRTAGGLRPAARAARPGPSLPLPTRGGHRHRFLARARVIAAPSERGSGPAPQQQQQQSPPSSWAGLVSWLPVWGGSNAGVSTSESRRVQEALDHMHSSPDGAPPDIRRFLRPLSAHDLKQMRALASLCGMTYYMGSRVTPRRLARLHGMDLVSTSLACERLTYVHEASAREVALDGDGACLSLPEAHEIYADRGAPAAEGGGEGAAQPAPPAAAGAAVVANVVPFSRALAGSSAATEQQQRRAAAAAAADAQQVQQQREAAAAVAAEASELAARLASSGKASTSAPAAQAGSGSTAAADSSSSSSSPSGPSSSAGSAGAGSSSVSPSSKQAGGGGGWNPADRVTAKLSEAAAAASAAALAPLASAASAASAAALGPLASAAGSLYAGGLGLVSSRLGMFPAAAAAPLTERLAGATIAGIAGMEVASSHPNGSDVKAASTSTAACPSEWFVADDGVTHTRLFVIQGSDSLDHWRTNLAFEPVVFEDPSLGIRVHRGAYEAACALYDRFLPLVQEQAHSHALARVAFTGHSIGGSMATLLALMFVSRGVLRPDQVAPTITFGSPAIFCAAARGGCSACGGCGCSGCPGAAAAAAAQAAAAAASPAAATAGLLQRLGLGEGAVRNVLMTRDIVPRAFACDYSLVADILRSWGPHWRDHNCLNWENRKQMFVHLGRSIVMQPSPELRFAAEPGLPLLPAGGGAYELAPPTLAARMRAAAARAAAARDGKPAGREAACVGEALAALMDNPHPLETLADPGAYLDSGTISRYHNPDNYCRALGRLLADRREADGEALTRPSRVPGLAAAGPPRVAAGAVRPPAPRAEAAPAPAAAAREPAASGKTSAR</sequence>
<dbReference type="InterPro" id="IPR043367">
    <property type="entry name" value="PLIP1/2/3"/>
</dbReference>
<gene>
    <name evidence="3" type="ORF">Rsub_10116</name>
</gene>
<protein>
    <submittedName>
        <fullName evidence="3">Triacylglycerol lipase</fullName>
    </submittedName>
</protein>
<organism evidence="3 4">
    <name type="scientific">Raphidocelis subcapitata</name>
    <dbReference type="NCBI Taxonomy" id="307507"/>
    <lineage>
        <taxon>Eukaryota</taxon>
        <taxon>Viridiplantae</taxon>
        <taxon>Chlorophyta</taxon>
        <taxon>core chlorophytes</taxon>
        <taxon>Chlorophyceae</taxon>
        <taxon>CS clade</taxon>
        <taxon>Sphaeropleales</taxon>
        <taxon>Selenastraceae</taxon>
        <taxon>Raphidocelis</taxon>
    </lineage>
</organism>
<feature type="domain" description="Fungal lipase-type" evidence="2">
    <location>
        <begin position="461"/>
        <end position="564"/>
    </location>
</feature>
<reference evidence="3 4" key="1">
    <citation type="journal article" date="2018" name="Sci. Rep.">
        <title>Raphidocelis subcapitata (=Pseudokirchneriella subcapitata) provides an insight into genome evolution and environmental adaptations in the Sphaeropleales.</title>
        <authorList>
            <person name="Suzuki S."/>
            <person name="Yamaguchi H."/>
            <person name="Nakajima N."/>
            <person name="Kawachi M."/>
        </authorList>
    </citation>
    <scope>NUCLEOTIDE SEQUENCE [LARGE SCALE GENOMIC DNA]</scope>
    <source>
        <strain evidence="3 4">NIES-35</strain>
    </source>
</reference>
<dbReference type="PANTHER" id="PTHR46483">
    <property type="entry name" value="PHOSPHOLIPASE A1 PLIP2, CHLOROPLASTIC"/>
    <property type="match status" value="1"/>
</dbReference>
<evidence type="ECO:0000313" key="3">
    <source>
        <dbReference type="EMBL" id="GBF97105.1"/>
    </source>
</evidence>
<dbReference type="PANTHER" id="PTHR46483:SF4">
    <property type="entry name" value="PHOSPHOLIPASE A1 PLIP2, CHLOROPLASTIC"/>
    <property type="match status" value="1"/>
</dbReference>
<dbReference type="CDD" id="cd00519">
    <property type="entry name" value="Lipase_3"/>
    <property type="match status" value="1"/>
</dbReference>
<dbReference type="Pfam" id="PF01764">
    <property type="entry name" value="Lipase_3"/>
    <property type="match status" value="1"/>
</dbReference>
<feature type="region of interest" description="Disordered" evidence="1">
    <location>
        <begin position="1"/>
        <end position="29"/>
    </location>
</feature>
<evidence type="ECO:0000256" key="1">
    <source>
        <dbReference type="SAM" id="MobiDB-lite"/>
    </source>
</evidence>
<dbReference type="STRING" id="307507.A0A2V0PJ82"/>
<feature type="region of interest" description="Disordered" evidence="1">
    <location>
        <begin position="42"/>
        <end position="62"/>
    </location>
</feature>
<feature type="compositionally biased region" description="Low complexity" evidence="1">
    <location>
        <begin position="51"/>
        <end position="62"/>
    </location>
</feature>
<dbReference type="OrthoDB" id="438440at2759"/>
<dbReference type="InterPro" id="IPR002921">
    <property type="entry name" value="Fungal_lipase-type"/>
</dbReference>
<feature type="compositionally biased region" description="Low complexity" evidence="1">
    <location>
        <begin position="801"/>
        <end position="835"/>
    </location>
</feature>
<dbReference type="SUPFAM" id="SSF53474">
    <property type="entry name" value="alpha/beta-Hydrolases"/>
    <property type="match status" value="1"/>
</dbReference>
<dbReference type="EMBL" id="BDRX01000092">
    <property type="protein sequence ID" value="GBF97105.1"/>
    <property type="molecule type" value="Genomic_DNA"/>
</dbReference>
<dbReference type="InterPro" id="IPR029058">
    <property type="entry name" value="AB_hydrolase_fold"/>
</dbReference>
<dbReference type="InParanoid" id="A0A2V0PJ82"/>
<proteinExistence type="predicted"/>
<dbReference type="Proteomes" id="UP000247498">
    <property type="component" value="Unassembled WGS sequence"/>
</dbReference>
<evidence type="ECO:0000259" key="2">
    <source>
        <dbReference type="Pfam" id="PF01764"/>
    </source>
</evidence>
<keyword evidence="4" id="KW-1185">Reference proteome</keyword>
<feature type="compositionally biased region" description="Low complexity" evidence="1">
    <location>
        <begin position="283"/>
        <end position="330"/>
    </location>
</feature>
<feature type="region of interest" description="Disordered" evidence="1">
    <location>
        <begin position="283"/>
        <end position="340"/>
    </location>
</feature>
<feature type="region of interest" description="Disordered" evidence="1">
    <location>
        <begin position="787"/>
        <end position="842"/>
    </location>
</feature>
<dbReference type="GO" id="GO:0008970">
    <property type="term" value="F:phospholipase A1 activity"/>
    <property type="evidence" value="ECO:0007669"/>
    <property type="project" value="InterPro"/>
</dbReference>
<comment type="caution">
    <text evidence="3">The sequence shown here is derived from an EMBL/GenBank/DDBJ whole genome shotgun (WGS) entry which is preliminary data.</text>
</comment>
<dbReference type="GO" id="GO:0006629">
    <property type="term" value="P:lipid metabolic process"/>
    <property type="evidence" value="ECO:0007669"/>
    <property type="project" value="InterPro"/>
</dbReference>
<dbReference type="AlphaFoldDB" id="A0A2V0PJ82"/>
<dbReference type="Gene3D" id="3.40.50.1820">
    <property type="entry name" value="alpha/beta hydrolase"/>
    <property type="match status" value="1"/>
</dbReference>
<accession>A0A2V0PJ82</accession>
<name>A0A2V0PJ82_9CHLO</name>
<feature type="compositionally biased region" description="Low complexity" evidence="1">
    <location>
        <begin position="1"/>
        <end position="17"/>
    </location>
</feature>
<evidence type="ECO:0000313" key="4">
    <source>
        <dbReference type="Proteomes" id="UP000247498"/>
    </source>
</evidence>